<dbReference type="EMBL" id="CM056743">
    <property type="protein sequence ID" value="KAJ8674276.1"/>
    <property type="molecule type" value="Genomic_DNA"/>
</dbReference>
<evidence type="ECO:0000313" key="2">
    <source>
        <dbReference type="Proteomes" id="UP001239111"/>
    </source>
</evidence>
<accession>A0ACC2NUI8</accession>
<evidence type="ECO:0000313" key="1">
    <source>
        <dbReference type="EMBL" id="KAJ8674276.1"/>
    </source>
</evidence>
<comment type="caution">
    <text evidence="1">The sequence shown here is derived from an EMBL/GenBank/DDBJ whole genome shotgun (WGS) entry which is preliminary data.</text>
</comment>
<name>A0ACC2NUI8_9HYME</name>
<sequence length="221" mass="25992">MTGCCVKSCRNSTAKGFRMGKIPEDPLRKLQWITNISRPNWRPNSHDHVCEVHFERNQWERRGASGRIRLKKTAIPTLFNENAFKERMTEDEINNLLLQRELNNQPNGAIQGDHIYAAASHEVQPNRDDQVELDEDPQLCPDIHNKLLPFHGPHCVQQEVELVRANEKIRQLEQQLQVKTLRIQHMNKFLATQIKRRKYFQDKFNSSQVMLARARKRVRPD</sequence>
<organism evidence="1 2">
    <name type="scientific">Eretmocerus hayati</name>
    <dbReference type="NCBI Taxonomy" id="131215"/>
    <lineage>
        <taxon>Eukaryota</taxon>
        <taxon>Metazoa</taxon>
        <taxon>Ecdysozoa</taxon>
        <taxon>Arthropoda</taxon>
        <taxon>Hexapoda</taxon>
        <taxon>Insecta</taxon>
        <taxon>Pterygota</taxon>
        <taxon>Neoptera</taxon>
        <taxon>Endopterygota</taxon>
        <taxon>Hymenoptera</taxon>
        <taxon>Apocrita</taxon>
        <taxon>Proctotrupomorpha</taxon>
        <taxon>Chalcidoidea</taxon>
        <taxon>Aphelinidae</taxon>
        <taxon>Aphelininae</taxon>
        <taxon>Eretmocerus</taxon>
    </lineage>
</organism>
<protein>
    <submittedName>
        <fullName evidence="1">Uncharacterized protein</fullName>
    </submittedName>
</protein>
<dbReference type="Proteomes" id="UP001239111">
    <property type="component" value="Chromosome 3"/>
</dbReference>
<reference evidence="1" key="1">
    <citation type="submission" date="2023-04" db="EMBL/GenBank/DDBJ databases">
        <title>A chromosome-level genome assembly of the parasitoid wasp Eretmocerus hayati.</title>
        <authorList>
            <person name="Zhong Y."/>
            <person name="Liu S."/>
            <person name="Liu Y."/>
        </authorList>
    </citation>
    <scope>NUCLEOTIDE SEQUENCE</scope>
    <source>
        <strain evidence="1">ZJU_SS_LIU_2023</strain>
    </source>
</reference>
<gene>
    <name evidence="1" type="ORF">QAD02_005538</name>
</gene>
<proteinExistence type="predicted"/>
<keyword evidence="2" id="KW-1185">Reference proteome</keyword>